<gene>
    <name evidence="2" type="ORF">TCLT_LOCUS5534</name>
</gene>
<reference evidence="4" key="1">
    <citation type="submission" date="2017-02" db="UniProtKB">
        <authorList>
            <consortium name="WormBaseParasite"/>
        </authorList>
    </citation>
    <scope>IDENTIFICATION</scope>
</reference>
<evidence type="ECO:0000256" key="1">
    <source>
        <dbReference type="SAM" id="MobiDB-lite"/>
    </source>
</evidence>
<name>A0A0N5CYL6_THECL</name>
<dbReference type="WBParaSite" id="TCLT_0000554501-mRNA-1">
    <property type="protein sequence ID" value="TCLT_0000554501-mRNA-1"/>
    <property type="gene ID" value="TCLT_0000554501"/>
</dbReference>
<organism evidence="4">
    <name type="scientific">Thelazia callipaeda</name>
    <name type="common">Oriental eyeworm</name>
    <name type="synonym">Parasitic nematode</name>
    <dbReference type="NCBI Taxonomy" id="103827"/>
    <lineage>
        <taxon>Eukaryota</taxon>
        <taxon>Metazoa</taxon>
        <taxon>Ecdysozoa</taxon>
        <taxon>Nematoda</taxon>
        <taxon>Chromadorea</taxon>
        <taxon>Rhabditida</taxon>
        <taxon>Spirurina</taxon>
        <taxon>Spiruromorpha</taxon>
        <taxon>Thelazioidea</taxon>
        <taxon>Thelaziidae</taxon>
        <taxon>Thelazia</taxon>
    </lineage>
</organism>
<dbReference type="Proteomes" id="UP000276776">
    <property type="component" value="Unassembled WGS sequence"/>
</dbReference>
<feature type="compositionally biased region" description="Low complexity" evidence="1">
    <location>
        <begin position="319"/>
        <end position="328"/>
    </location>
</feature>
<feature type="region of interest" description="Disordered" evidence="1">
    <location>
        <begin position="161"/>
        <end position="183"/>
    </location>
</feature>
<dbReference type="EMBL" id="UYYF01004345">
    <property type="protein sequence ID" value="VDN02789.1"/>
    <property type="molecule type" value="Genomic_DNA"/>
</dbReference>
<proteinExistence type="predicted"/>
<reference evidence="2 3" key="2">
    <citation type="submission" date="2018-11" db="EMBL/GenBank/DDBJ databases">
        <authorList>
            <consortium name="Pathogen Informatics"/>
        </authorList>
    </citation>
    <scope>NUCLEOTIDE SEQUENCE [LARGE SCALE GENOMIC DNA]</scope>
</reference>
<protein>
    <submittedName>
        <fullName evidence="4">General transcriptional corepressor trfA-like</fullName>
    </submittedName>
</protein>
<evidence type="ECO:0000313" key="3">
    <source>
        <dbReference type="Proteomes" id="UP000276776"/>
    </source>
</evidence>
<feature type="region of interest" description="Disordered" evidence="1">
    <location>
        <begin position="296"/>
        <end position="329"/>
    </location>
</feature>
<keyword evidence="3" id="KW-1185">Reference proteome</keyword>
<sequence>MFQESSYLNFGHQRGTPYNSVYFLNVGNNATPPLPKEGETVANQNVETTVDKPLTASEHQQNIENEATTLDEKESEASSDLCPTQNEAVLIKKSENALQCRHKMVHFDLQDEEVEDSGDYCKHPQVAMQSVYAKANLNNCYNMLENDKPMKNKQDGRLNKTQEQKHGLKNSEVAAQSGVKQEATKRSQPIESYYISLPNMQKFINMEPKKATHTIRPPVVRKYVMEAPKKCSRKSLVDESKQRYVEHDFSPMDSSDTNTARNISFVAVQSQYVFNADKANSENLDNEDEMVMQSEISCSGKKSHNCNDAKGKQKEESEASLASEQSSSTKPCIISCYNDKKMRDWNIY</sequence>
<dbReference type="AlphaFoldDB" id="A0A0N5CYL6"/>
<evidence type="ECO:0000313" key="4">
    <source>
        <dbReference type="WBParaSite" id="TCLT_0000554501-mRNA-1"/>
    </source>
</evidence>
<accession>A0A0N5CYL6</accession>
<feature type="compositionally biased region" description="Basic and acidic residues" evidence="1">
    <location>
        <begin position="305"/>
        <end position="317"/>
    </location>
</feature>
<evidence type="ECO:0000313" key="2">
    <source>
        <dbReference type="EMBL" id="VDN02789.1"/>
    </source>
</evidence>